<feature type="domain" description="Gram-positive cocci surface proteins LPxTG" evidence="7">
    <location>
        <begin position="413"/>
        <end position="448"/>
    </location>
</feature>
<evidence type="ECO:0000259" key="7">
    <source>
        <dbReference type="Pfam" id="PF00746"/>
    </source>
</evidence>
<evidence type="ECO:0000256" key="6">
    <source>
        <dbReference type="SAM" id="SignalP"/>
    </source>
</evidence>
<evidence type="ECO:0000256" key="4">
    <source>
        <dbReference type="ARBA" id="ARBA00023088"/>
    </source>
</evidence>
<evidence type="ECO:0000256" key="5">
    <source>
        <dbReference type="SAM" id="MobiDB-lite"/>
    </source>
</evidence>
<keyword evidence="1" id="KW-0134">Cell wall</keyword>
<feature type="compositionally biased region" description="Basic and acidic residues" evidence="5">
    <location>
        <begin position="399"/>
        <end position="415"/>
    </location>
</feature>
<dbReference type="InterPro" id="IPR047589">
    <property type="entry name" value="DUF11_rpt"/>
</dbReference>
<dbReference type="InterPro" id="IPR019931">
    <property type="entry name" value="LPXTG_anchor"/>
</dbReference>
<dbReference type="InterPro" id="IPR006311">
    <property type="entry name" value="TAT_signal"/>
</dbReference>
<dbReference type="NCBIfam" id="TIGR01451">
    <property type="entry name" value="B_ant_repeat"/>
    <property type="match status" value="2"/>
</dbReference>
<keyword evidence="3 6" id="KW-0732">Signal</keyword>
<dbReference type="EMBL" id="FMHZ01000002">
    <property type="protein sequence ID" value="SCL68654.1"/>
    <property type="molecule type" value="Genomic_DNA"/>
</dbReference>
<dbReference type="Pfam" id="PF00746">
    <property type="entry name" value="Gram_pos_anchor"/>
    <property type="match status" value="1"/>
</dbReference>
<organism evidence="9 10">
    <name type="scientific">Micromonospora citrea</name>
    <dbReference type="NCBI Taxonomy" id="47855"/>
    <lineage>
        <taxon>Bacteria</taxon>
        <taxon>Bacillati</taxon>
        <taxon>Actinomycetota</taxon>
        <taxon>Actinomycetes</taxon>
        <taxon>Micromonosporales</taxon>
        <taxon>Micromonosporaceae</taxon>
        <taxon>Micromonospora</taxon>
    </lineage>
</organism>
<protein>
    <submittedName>
        <fullName evidence="9">LPXTG-motif cell wall anchor domain-containing protein/conserved repeat domain-containing protein</fullName>
    </submittedName>
</protein>
<evidence type="ECO:0000313" key="9">
    <source>
        <dbReference type="EMBL" id="SCL68654.1"/>
    </source>
</evidence>
<dbReference type="RefSeq" id="WP_176737404.1">
    <property type="nucleotide sequence ID" value="NZ_FMHZ01000002.1"/>
</dbReference>
<gene>
    <name evidence="9" type="ORF">GA0070606_4839</name>
</gene>
<proteinExistence type="predicted"/>
<dbReference type="Pfam" id="PF24346">
    <property type="entry name" value="DUF7507"/>
    <property type="match status" value="2"/>
</dbReference>
<dbReference type="InterPro" id="IPR055354">
    <property type="entry name" value="DUF7507"/>
</dbReference>
<reference evidence="10" key="1">
    <citation type="submission" date="2016-06" db="EMBL/GenBank/DDBJ databases">
        <authorList>
            <person name="Varghese N."/>
            <person name="Submissions Spin"/>
        </authorList>
    </citation>
    <scope>NUCLEOTIDE SEQUENCE [LARGE SCALE GENOMIC DNA]</scope>
    <source>
        <strain evidence="10">DSM 43903</strain>
    </source>
</reference>
<sequence length="453" mass="46985">MSRTSTRRRWGGAYARLAALALLAGALLLAGGSPASAASTININPGNVPTTAANFTQDCDPNLGGGPFANEDVWVFNLPGNQDTTGVFQTITATFSTPTGDVTRTIPGPDSAIVNNLGTSKAWIRVPAGWTLTGATAVISGTADFFVLTHTCAASNPRVNPKLHLTKTGSPATGVKAGDVVTYTYTVTNQSTGTTDPITNITVTDNVVTGITCEDTSLAQGESTTCTGTYTVKSSDVKNGKIVNTAQASGLFLQQTVPSNQATFTVTTKPAPPKQVSLSIDKKARVDSDCRDKCANDGYAAKGDKIFYTYRVTNTGTVTITDVGVDDPKAGEVVCNSTTLARGTSTDCHAVEPYVVTKADVKAGKVVNTARATGRYDGRSVVSDPDTVTVCIRGGKYDHRHDGKHDKDGKHHKELPVTGDDSSVALSLGGGLLAAGGLLIGASRIRRKAGVQA</sequence>
<accession>A0A1C6VRB2</accession>
<keyword evidence="10" id="KW-1185">Reference proteome</keyword>
<dbReference type="AlphaFoldDB" id="A0A1C6VRB2"/>
<dbReference type="STRING" id="47855.GA0070606_4839"/>
<keyword evidence="4" id="KW-0572">Peptidoglycan-anchor</keyword>
<dbReference type="PROSITE" id="PS51318">
    <property type="entry name" value="TAT"/>
    <property type="match status" value="1"/>
</dbReference>
<name>A0A1C6VRB2_9ACTN</name>
<feature type="signal peptide" evidence="6">
    <location>
        <begin position="1"/>
        <end position="37"/>
    </location>
</feature>
<evidence type="ECO:0000256" key="3">
    <source>
        <dbReference type="ARBA" id="ARBA00022729"/>
    </source>
</evidence>
<feature type="domain" description="DUF7507" evidence="8">
    <location>
        <begin position="297"/>
        <end position="384"/>
    </location>
</feature>
<keyword evidence="2" id="KW-0964">Secreted</keyword>
<feature type="domain" description="DUF7507" evidence="8">
    <location>
        <begin position="160"/>
        <end position="256"/>
    </location>
</feature>
<evidence type="ECO:0000256" key="1">
    <source>
        <dbReference type="ARBA" id="ARBA00022512"/>
    </source>
</evidence>
<feature type="chain" id="PRO_5008748967" evidence="6">
    <location>
        <begin position="38"/>
        <end position="453"/>
    </location>
</feature>
<evidence type="ECO:0000259" key="8">
    <source>
        <dbReference type="Pfam" id="PF24346"/>
    </source>
</evidence>
<evidence type="ECO:0000256" key="2">
    <source>
        <dbReference type="ARBA" id="ARBA00022525"/>
    </source>
</evidence>
<evidence type="ECO:0000313" key="10">
    <source>
        <dbReference type="Proteomes" id="UP000199001"/>
    </source>
</evidence>
<dbReference type="Proteomes" id="UP000199001">
    <property type="component" value="Unassembled WGS sequence"/>
</dbReference>
<dbReference type="NCBIfam" id="TIGR01167">
    <property type="entry name" value="LPXTG_anchor"/>
    <property type="match status" value="1"/>
</dbReference>
<feature type="region of interest" description="Disordered" evidence="5">
    <location>
        <begin position="399"/>
        <end position="418"/>
    </location>
</feature>